<evidence type="ECO:0000256" key="2">
    <source>
        <dbReference type="SAM" id="Phobius"/>
    </source>
</evidence>
<sequence>MDSKIIFSRQVTIEDWKQDKLSSQIVLILGVGGIGSVAVTNLLRLGVKKIFIVDYDHVELHNLNRQTLFSNKDVNQQKVKAAFENASFHNVGKAEIQMFDLDAVKNWDKIVELASQSTAIFNCIDYGDYWDAAVQSLSLYYKIPMVIAGSFAQSFMAEIYLGTPCYACMTDGLKEEYLNQITQEKITQLKDISFLPSNNKPQGQSHQVLCSTAGNFATQLLLNYLNEQADSQTSKKVLFYLTTFEVVIFPVFSKNNCHLCKYQEPAKEQQIQATEPAKEQQIQATETEKEQQVQVPELEKEQQIQATETEKEQQEQATESIQKKN</sequence>
<accession>A0A8S1UUP9</accession>
<dbReference type="OMA" id="CIDYGDY"/>
<evidence type="ECO:0000259" key="3">
    <source>
        <dbReference type="Pfam" id="PF00899"/>
    </source>
</evidence>
<dbReference type="GO" id="GO:0016779">
    <property type="term" value="F:nucleotidyltransferase activity"/>
    <property type="evidence" value="ECO:0007669"/>
    <property type="project" value="TreeGrafter"/>
</dbReference>
<dbReference type="PANTHER" id="PTHR10953">
    <property type="entry name" value="UBIQUITIN-ACTIVATING ENZYME E1"/>
    <property type="match status" value="1"/>
</dbReference>
<dbReference type="InterPro" id="IPR045886">
    <property type="entry name" value="ThiF/MoeB/HesA"/>
</dbReference>
<organism evidence="4 5">
    <name type="scientific">Paramecium octaurelia</name>
    <dbReference type="NCBI Taxonomy" id="43137"/>
    <lineage>
        <taxon>Eukaryota</taxon>
        <taxon>Sar</taxon>
        <taxon>Alveolata</taxon>
        <taxon>Ciliophora</taxon>
        <taxon>Intramacronucleata</taxon>
        <taxon>Oligohymenophorea</taxon>
        <taxon>Peniculida</taxon>
        <taxon>Parameciidae</taxon>
        <taxon>Paramecium</taxon>
    </lineage>
</organism>
<dbReference type="InterPro" id="IPR000594">
    <property type="entry name" value="ThiF_NAD_FAD-bd"/>
</dbReference>
<keyword evidence="2" id="KW-0472">Membrane</keyword>
<keyword evidence="5" id="KW-1185">Reference proteome</keyword>
<evidence type="ECO:0000313" key="4">
    <source>
        <dbReference type="EMBL" id="CAD8166166.1"/>
    </source>
</evidence>
<gene>
    <name evidence="4" type="ORF">POCTA_138.1.T0480015</name>
</gene>
<comment type="caution">
    <text evidence="4">The sequence shown here is derived from an EMBL/GenBank/DDBJ whole genome shotgun (WGS) entry which is preliminary data.</text>
</comment>
<dbReference type="Proteomes" id="UP000683925">
    <property type="component" value="Unassembled WGS sequence"/>
</dbReference>
<name>A0A8S1UUP9_PAROT</name>
<dbReference type="FunFam" id="3.40.50.720:FF:001520">
    <property type="entry name" value="ThiF family protein"/>
    <property type="match status" value="1"/>
</dbReference>
<evidence type="ECO:0000313" key="5">
    <source>
        <dbReference type="Proteomes" id="UP000683925"/>
    </source>
</evidence>
<proteinExistence type="predicted"/>
<keyword evidence="2" id="KW-1133">Transmembrane helix</keyword>
<dbReference type="GO" id="GO:0042292">
    <property type="term" value="F:URM1 activating enzyme activity"/>
    <property type="evidence" value="ECO:0007669"/>
    <property type="project" value="TreeGrafter"/>
</dbReference>
<keyword evidence="2" id="KW-0812">Transmembrane</keyword>
<reference evidence="4" key="1">
    <citation type="submission" date="2021-01" db="EMBL/GenBank/DDBJ databases">
        <authorList>
            <consortium name="Genoscope - CEA"/>
            <person name="William W."/>
        </authorList>
    </citation>
    <scope>NUCLEOTIDE SEQUENCE</scope>
</reference>
<dbReference type="OrthoDB" id="10255449at2759"/>
<dbReference type="Pfam" id="PF00899">
    <property type="entry name" value="ThiF"/>
    <property type="match status" value="1"/>
</dbReference>
<dbReference type="AlphaFoldDB" id="A0A8S1UUP9"/>
<protein>
    <recommendedName>
        <fullName evidence="3">THIF-type NAD/FAD binding fold domain-containing protein</fullName>
    </recommendedName>
</protein>
<feature type="domain" description="THIF-type NAD/FAD binding fold" evidence="3">
    <location>
        <begin position="8"/>
        <end position="245"/>
    </location>
</feature>
<dbReference type="GO" id="GO:0005737">
    <property type="term" value="C:cytoplasm"/>
    <property type="evidence" value="ECO:0007669"/>
    <property type="project" value="TreeGrafter"/>
</dbReference>
<feature type="transmembrane region" description="Helical" evidence="2">
    <location>
        <begin position="25"/>
        <end position="43"/>
    </location>
</feature>
<dbReference type="EMBL" id="CAJJDP010000048">
    <property type="protein sequence ID" value="CAD8166166.1"/>
    <property type="molecule type" value="Genomic_DNA"/>
</dbReference>
<evidence type="ECO:0000256" key="1">
    <source>
        <dbReference type="SAM" id="MobiDB-lite"/>
    </source>
</evidence>
<feature type="region of interest" description="Disordered" evidence="1">
    <location>
        <begin position="273"/>
        <end position="325"/>
    </location>
</feature>
<dbReference type="GO" id="GO:0004792">
    <property type="term" value="F:thiosulfate-cyanide sulfurtransferase activity"/>
    <property type="evidence" value="ECO:0007669"/>
    <property type="project" value="TreeGrafter"/>
</dbReference>
<dbReference type="PANTHER" id="PTHR10953:SF102">
    <property type="entry name" value="ADENYLYLTRANSFERASE AND SULFURTRANSFERASE MOCS3"/>
    <property type="match status" value="1"/>
</dbReference>
<feature type="compositionally biased region" description="Basic and acidic residues" evidence="1">
    <location>
        <begin position="286"/>
        <end position="314"/>
    </location>
</feature>